<organism evidence="1 2">
    <name type="scientific">Paramuricea clavata</name>
    <name type="common">Red gorgonian</name>
    <name type="synonym">Violescent sea-whip</name>
    <dbReference type="NCBI Taxonomy" id="317549"/>
    <lineage>
        <taxon>Eukaryota</taxon>
        <taxon>Metazoa</taxon>
        <taxon>Cnidaria</taxon>
        <taxon>Anthozoa</taxon>
        <taxon>Octocorallia</taxon>
        <taxon>Malacalcyonacea</taxon>
        <taxon>Plexauridae</taxon>
        <taxon>Paramuricea</taxon>
    </lineage>
</organism>
<dbReference type="PANTHER" id="PTHR33332">
    <property type="entry name" value="REVERSE TRANSCRIPTASE DOMAIN-CONTAINING PROTEIN"/>
    <property type="match status" value="1"/>
</dbReference>
<dbReference type="Proteomes" id="UP001152795">
    <property type="component" value="Unassembled WGS sequence"/>
</dbReference>
<name>A0A7D9IMI6_PARCT</name>
<dbReference type="EMBL" id="CACRXK020007060">
    <property type="protein sequence ID" value="CAB4011181.1"/>
    <property type="molecule type" value="Genomic_DNA"/>
</dbReference>
<evidence type="ECO:0000313" key="1">
    <source>
        <dbReference type="EMBL" id="CAB4011181.1"/>
    </source>
</evidence>
<evidence type="ECO:0000313" key="2">
    <source>
        <dbReference type="Proteomes" id="UP001152795"/>
    </source>
</evidence>
<accession>A0A7D9IMI6</accession>
<proteinExistence type="predicted"/>
<gene>
    <name evidence="1" type="ORF">PACLA_8A058473</name>
</gene>
<dbReference type="OrthoDB" id="5960351at2759"/>
<dbReference type="AlphaFoldDB" id="A0A7D9IMI6"/>
<protein>
    <submittedName>
        <fullName evidence="1">Uncharacterized protein</fullName>
    </submittedName>
</protein>
<reference evidence="1" key="1">
    <citation type="submission" date="2020-04" db="EMBL/GenBank/DDBJ databases">
        <authorList>
            <person name="Alioto T."/>
            <person name="Alioto T."/>
            <person name="Gomez Garrido J."/>
        </authorList>
    </citation>
    <scope>NUCLEOTIDE SEQUENCE</scope>
    <source>
        <strain evidence="1">A484AB</strain>
    </source>
</reference>
<feature type="non-terminal residue" evidence="1">
    <location>
        <position position="1"/>
    </location>
</feature>
<sequence>VTNRKAKNQYNRQMKEMKDENALLDITNEWYTNIDIGKLNAIVFLNLKKAFDIVDHNILLDEIAVYGIKGTAHRWLESYLSNRTQCCCVNGKL</sequence>
<keyword evidence="2" id="KW-1185">Reference proteome</keyword>
<comment type="caution">
    <text evidence="1">The sequence shown here is derived from an EMBL/GenBank/DDBJ whole genome shotgun (WGS) entry which is preliminary data.</text>
</comment>